<comment type="caution">
    <text evidence="2">The sequence shown here is derived from an EMBL/GenBank/DDBJ whole genome shotgun (WGS) entry which is preliminary data.</text>
</comment>
<dbReference type="OrthoDB" id="3800305at2759"/>
<feature type="region of interest" description="Disordered" evidence="1">
    <location>
        <begin position="98"/>
        <end position="138"/>
    </location>
</feature>
<dbReference type="AlphaFoldDB" id="A0A9P4TBT2"/>
<gene>
    <name evidence="2" type="ORF">E8E13_007362</name>
</gene>
<accession>A0A9P4TBT2</accession>
<evidence type="ECO:0000313" key="2">
    <source>
        <dbReference type="EMBL" id="KAF3000223.1"/>
    </source>
</evidence>
<feature type="region of interest" description="Disordered" evidence="1">
    <location>
        <begin position="209"/>
        <end position="263"/>
    </location>
</feature>
<feature type="region of interest" description="Disordered" evidence="1">
    <location>
        <begin position="18"/>
        <end position="70"/>
    </location>
</feature>
<keyword evidence="3" id="KW-1185">Reference proteome</keyword>
<name>A0A9P4TBT2_CURKU</name>
<feature type="compositionally biased region" description="Gly residues" evidence="1">
    <location>
        <begin position="239"/>
        <end position="253"/>
    </location>
</feature>
<dbReference type="Proteomes" id="UP000801428">
    <property type="component" value="Unassembled WGS sequence"/>
</dbReference>
<sequence>MKLAAAVCVTTFANAIIGAPTQPHGSKDVGTSDSHGPWKPNPNGYRYGPSEGPKYHGRPSGTGKPSAGLGVNPTAGAIPSGRPVNNVGASNGVYGSPTSTTVAGKSTPAGGISATPPADSESASATTASTPATSNTRLTTGKLLPTVSELTGYPAVPIATAAQPSDASSVVVSVSPNPSASQAVGGGKPSGFQLFASGGHFQPSGVAYGTGAKPRPSGHVGQQGGRHGKEHANSKGPQKSGGFGWGGRNGKNQGGNSTTGWWV</sequence>
<organism evidence="2 3">
    <name type="scientific">Curvularia kusanoi</name>
    <name type="common">Cochliobolus kusanoi</name>
    <dbReference type="NCBI Taxonomy" id="90978"/>
    <lineage>
        <taxon>Eukaryota</taxon>
        <taxon>Fungi</taxon>
        <taxon>Dikarya</taxon>
        <taxon>Ascomycota</taxon>
        <taxon>Pezizomycotina</taxon>
        <taxon>Dothideomycetes</taxon>
        <taxon>Pleosporomycetidae</taxon>
        <taxon>Pleosporales</taxon>
        <taxon>Pleosporineae</taxon>
        <taxon>Pleosporaceae</taxon>
        <taxon>Curvularia</taxon>
    </lineage>
</organism>
<protein>
    <submittedName>
        <fullName evidence="2">Uncharacterized protein</fullName>
    </submittedName>
</protein>
<reference evidence="2" key="1">
    <citation type="submission" date="2019-04" db="EMBL/GenBank/DDBJ databases">
        <title>Sequencing of skin fungus with MAO and IRED activity.</title>
        <authorList>
            <person name="Marsaioli A.J."/>
            <person name="Bonatto J.M.C."/>
            <person name="Reis Junior O."/>
        </authorList>
    </citation>
    <scope>NUCLEOTIDE SEQUENCE</scope>
    <source>
        <strain evidence="2">30M1</strain>
    </source>
</reference>
<proteinExistence type="predicted"/>
<evidence type="ECO:0000256" key="1">
    <source>
        <dbReference type="SAM" id="MobiDB-lite"/>
    </source>
</evidence>
<dbReference type="EMBL" id="SWKU01000015">
    <property type="protein sequence ID" value="KAF3000223.1"/>
    <property type="molecule type" value="Genomic_DNA"/>
</dbReference>
<evidence type="ECO:0000313" key="3">
    <source>
        <dbReference type="Proteomes" id="UP000801428"/>
    </source>
</evidence>
<feature type="compositionally biased region" description="Low complexity" evidence="1">
    <location>
        <begin position="113"/>
        <end position="136"/>
    </location>
</feature>